<dbReference type="PANTHER" id="PTHR11092:SF0">
    <property type="entry name" value="EPIMERASE FAMILY PROTEIN SDR39U1"/>
    <property type="match status" value="1"/>
</dbReference>
<dbReference type="InterPro" id="IPR001509">
    <property type="entry name" value="Epimerase_deHydtase"/>
</dbReference>
<evidence type="ECO:0000313" key="4">
    <source>
        <dbReference type="EMBL" id="TWD13612.1"/>
    </source>
</evidence>
<dbReference type="RefSeq" id="WP_246074739.1">
    <property type="nucleotide sequence ID" value="NZ_BAAAYT010000002.1"/>
</dbReference>
<organism evidence="4 5">
    <name type="scientific">Marihabitans asiaticum</name>
    <dbReference type="NCBI Taxonomy" id="415218"/>
    <lineage>
        <taxon>Bacteria</taxon>
        <taxon>Bacillati</taxon>
        <taxon>Actinomycetota</taxon>
        <taxon>Actinomycetes</taxon>
        <taxon>Micrococcales</taxon>
        <taxon>Intrasporangiaceae</taxon>
        <taxon>Marihabitans</taxon>
    </lineage>
</organism>
<dbReference type="Gene3D" id="3.40.50.720">
    <property type="entry name" value="NAD(P)-binding Rossmann-like Domain"/>
    <property type="match status" value="1"/>
</dbReference>
<keyword evidence="5" id="KW-1185">Reference proteome</keyword>
<dbReference type="InterPro" id="IPR036291">
    <property type="entry name" value="NAD(P)-bd_dom_sf"/>
</dbReference>
<dbReference type="SUPFAM" id="SSF51735">
    <property type="entry name" value="NAD(P)-binding Rossmann-fold domains"/>
    <property type="match status" value="1"/>
</dbReference>
<comment type="similarity">
    <text evidence="1">Belongs to the NAD(P)-dependent epimerase/dehydratase family. SDR39U1 subfamily.</text>
</comment>
<evidence type="ECO:0000259" key="3">
    <source>
        <dbReference type="Pfam" id="PF08338"/>
    </source>
</evidence>
<accession>A0A560W7L1</accession>
<comment type="caution">
    <text evidence="4">The sequence shown here is derived from an EMBL/GenBank/DDBJ whole genome shotgun (WGS) entry which is preliminary data.</text>
</comment>
<evidence type="ECO:0000259" key="2">
    <source>
        <dbReference type="Pfam" id="PF01370"/>
    </source>
</evidence>
<name>A0A560W7L1_9MICO</name>
<evidence type="ECO:0008006" key="6">
    <source>
        <dbReference type="Google" id="ProtNLM"/>
    </source>
</evidence>
<gene>
    <name evidence="4" type="ORF">FB557_2239</name>
</gene>
<evidence type="ECO:0000256" key="1">
    <source>
        <dbReference type="ARBA" id="ARBA00009353"/>
    </source>
</evidence>
<dbReference type="InterPro" id="IPR013549">
    <property type="entry name" value="DUF1731"/>
</dbReference>
<sequence length="296" mass="31519">MSAERVVVAGSTGLIGTALCAHLRERGTEVVELVRGESGSPHQVRWDAAKGVLDPAALEGSDVVVNLAGAGVGDKRWSREYKETILRSRVDTTRLLAERAAQAGVARMVAGSAVGFYGDRGEEVLTEASAGGTGFLAEVVRAWEQAADPAREAGMSVAHARTGIVMAREGGAMDQVLTLARLGLGGPLGSGRQFWPLISLVDEVRALTWLIDGEVEGPVNLGAPQPTRQVDLAKELGRQLHRPAVLPAPKPAMYAVLGEFAGEILGSQRVLPQVLREQDFTWEHPDLPAMVRWVLS</sequence>
<protein>
    <recommendedName>
        <fullName evidence="6">TIGR01777 family protein</fullName>
    </recommendedName>
</protein>
<evidence type="ECO:0000313" key="5">
    <source>
        <dbReference type="Proteomes" id="UP000315628"/>
    </source>
</evidence>
<proteinExistence type="inferred from homology"/>
<dbReference type="EMBL" id="VIUW01000004">
    <property type="protein sequence ID" value="TWD13612.1"/>
    <property type="molecule type" value="Genomic_DNA"/>
</dbReference>
<dbReference type="Pfam" id="PF01370">
    <property type="entry name" value="Epimerase"/>
    <property type="match status" value="1"/>
</dbReference>
<dbReference type="InterPro" id="IPR010099">
    <property type="entry name" value="SDR39U1"/>
</dbReference>
<dbReference type="AlphaFoldDB" id="A0A560W7L1"/>
<dbReference type="NCBIfam" id="TIGR01777">
    <property type="entry name" value="yfcH"/>
    <property type="match status" value="1"/>
</dbReference>
<dbReference type="Proteomes" id="UP000315628">
    <property type="component" value="Unassembled WGS sequence"/>
</dbReference>
<feature type="domain" description="NAD-dependent epimerase/dehydratase" evidence="2">
    <location>
        <begin position="6"/>
        <end position="220"/>
    </location>
</feature>
<dbReference type="Pfam" id="PF08338">
    <property type="entry name" value="DUF1731"/>
    <property type="match status" value="1"/>
</dbReference>
<dbReference type="PANTHER" id="PTHR11092">
    <property type="entry name" value="SUGAR NUCLEOTIDE EPIMERASE RELATED"/>
    <property type="match status" value="1"/>
</dbReference>
<reference evidence="4 5" key="1">
    <citation type="submission" date="2019-06" db="EMBL/GenBank/DDBJ databases">
        <title>Sequencing the genomes of 1000 actinobacteria strains.</title>
        <authorList>
            <person name="Klenk H.-P."/>
        </authorList>
    </citation>
    <scope>NUCLEOTIDE SEQUENCE [LARGE SCALE GENOMIC DNA]</scope>
    <source>
        <strain evidence="4 5">DSM 18935</strain>
    </source>
</reference>
<feature type="domain" description="DUF1731" evidence="3">
    <location>
        <begin position="248"/>
        <end position="293"/>
    </location>
</feature>